<dbReference type="Proteomes" id="UP001138709">
    <property type="component" value="Unassembled WGS sequence"/>
</dbReference>
<keyword evidence="1" id="KW-0732">Signal</keyword>
<evidence type="ECO:0000256" key="1">
    <source>
        <dbReference type="SAM" id="SignalP"/>
    </source>
</evidence>
<name>A0A9X9X5F5_9PROT</name>
<sequence>MHSLTVTRALRRAGFAAALAGAFAAVPALAQSQAVGGPGGAPGHFTTADLARLCGPAADNANALAMRPACYAAIVSVGQAHSIFTRGRQGASPVFCLPEQAPTLDRVSGDFVSWAAANQQYAGAQAAEGLLRFAAATYPCPPAARARRR</sequence>
<accession>A0A9X9X5F5</accession>
<evidence type="ECO:0000313" key="4">
    <source>
        <dbReference type="Proteomes" id="UP001138709"/>
    </source>
</evidence>
<dbReference type="Pfam" id="PF18602">
    <property type="entry name" value="Rap1a"/>
    <property type="match status" value="1"/>
</dbReference>
<comment type="caution">
    <text evidence="3">The sequence shown here is derived from an EMBL/GenBank/DDBJ whole genome shotgun (WGS) entry which is preliminary data.</text>
</comment>
<reference evidence="3" key="1">
    <citation type="submission" date="2020-01" db="EMBL/GenBank/DDBJ databases">
        <authorList>
            <person name="Rat A."/>
        </authorList>
    </citation>
    <scope>NUCLEOTIDE SEQUENCE</scope>
    <source>
        <strain evidence="3">LMG 31228</strain>
    </source>
</reference>
<organism evidence="3 4">
    <name type="scientific">Neoroseomonas eburnea</name>
    <dbReference type="NCBI Taxonomy" id="1346889"/>
    <lineage>
        <taxon>Bacteria</taxon>
        <taxon>Pseudomonadati</taxon>
        <taxon>Pseudomonadota</taxon>
        <taxon>Alphaproteobacteria</taxon>
        <taxon>Acetobacterales</taxon>
        <taxon>Acetobacteraceae</taxon>
        <taxon>Neoroseomonas</taxon>
    </lineage>
</organism>
<evidence type="ECO:0000313" key="3">
    <source>
        <dbReference type="EMBL" id="MBR0678941.1"/>
    </source>
</evidence>
<reference evidence="3" key="2">
    <citation type="journal article" date="2021" name="Syst. Appl. Microbiol.">
        <title>Roseomonas hellenica sp. nov., isolated from roots of wild-growing Alkanna tinctoria.</title>
        <authorList>
            <person name="Rat A."/>
            <person name="Naranjo H.D."/>
            <person name="Lebbe L."/>
            <person name="Cnockaert M."/>
            <person name="Krigas N."/>
            <person name="Grigoriadou K."/>
            <person name="Maloupa E."/>
            <person name="Willems A."/>
        </authorList>
    </citation>
    <scope>NUCLEOTIDE SEQUENCE</scope>
    <source>
        <strain evidence="3">LMG 31228</strain>
    </source>
</reference>
<dbReference type="AlphaFoldDB" id="A0A9X9X5F5"/>
<keyword evidence="4" id="KW-1185">Reference proteome</keyword>
<evidence type="ECO:0000259" key="2">
    <source>
        <dbReference type="Pfam" id="PF18602"/>
    </source>
</evidence>
<feature type="signal peptide" evidence="1">
    <location>
        <begin position="1"/>
        <end position="30"/>
    </location>
</feature>
<dbReference type="EMBL" id="JAAEDL010000001">
    <property type="protein sequence ID" value="MBR0678941.1"/>
    <property type="molecule type" value="Genomic_DNA"/>
</dbReference>
<protein>
    <recommendedName>
        <fullName evidence="2">Rap1a immunity protein domain-containing protein</fullName>
    </recommendedName>
</protein>
<gene>
    <name evidence="3" type="ORF">GXW74_00430</name>
</gene>
<feature type="domain" description="Rap1a immunity protein" evidence="2">
    <location>
        <begin position="46"/>
        <end position="140"/>
    </location>
</feature>
<proteinExistence type="predicted"/>
<dbReference type="RefSeq" id="WP_211844298.1">
    <property type="nucleotide sequence ID" value="NZ_JAAEDL010000001.1"/>
</dbReference>
<feature type="chain" id="PRO_5040766529" description="Rap1a immunity protein domain-containing protein" evidence="1">
    <location>
        <begin position="31"/>
        <end position="149"/>
    </location>
</feature>
<dbReference type="InterPro" id="IPR041238">
    <property type="entry name" value="Rap1a"/>
</dbReference>